<reference evidence="7 8" key="1">
    <citation type="submission" date="2018-04" db="EMBL/GenBank/DDBJ databases">
        <title>The genome sequence of Caulobacter sp. 736.</title>
        <authorList>
            <person name="Gao J."/>
            <person name="Sun J."/>
        </authorList>
    </citation>
    <scope>NUCLEOTIDE SEQUENCE [LARGE SCALE GENOMIC DNA]</scope>
    <source>
        <strain evidence="7 8">736</strain>
    </source>
</reference>
<gene>
    <name evidence="7" type="ORF">DDF65_20185</name>
</gene>
<evidence type="ECO:0000313" key="7">
    <source>
        <dbReference type="EMBL" id="PVM73933.1"/>
    </source>
</evidence>
<dbReference type="Proteomes" id="UP000244913">
    <property type="component" value="Unassembled WGS sequence"/>
</dbReference>
<dbReference type="HAMAP" id="MF_01204">
    <property type="entry name" value="Oxidoreductase_RutE_HadB"/>
    <property type="match status" value="1"/>
</dbReference>
<comment type="similarity">
    <text evidence="5">Belongs to the nitroreductase family. HadB/RutE subfamily.</text>
</comment>
<evidence type="ECO:0000259" key="6">
    <source>
        <dbReference type="Pfam" id="PF00881"/>
    </source>
</evidence>
<dbReference type="NCBIfam" id="NF003768">
    <property type="entry name" value="PRK05365.1"/>
    <property type="match status" value="1"/>
</dbReference>
<dbReference type="Pfam" id="PF00881">
    <property type="entry name" value="Nitroreductase"/>
    <property type="match status" value="1"/>
</dbReference>
<name>A0A2T9J1I3_9CAUL</name>
<dbReference type="EC" id="1.-.-.-" evidence="5"/>
<dbReference type="InterPro" id="IPR029479">
    <property type="entry name" value="Nitroreductase"/>
</dbReference>
<dbReference type="InterPro" id="IPR023936">
    <property type="entry name" value="RutE-like"/>
</dbReference>
<dbReference type="Gene3D" id="3.40.109.10">
    <property type="entry name" value="NADH Oxidase"/>
    <property type="match status" value="1"/>
</dbReference>
<comment type="caution">
    <text evidence="7">The sequence shown here is derived from an EMBL/GenBank/DDBJ whole genome shotgun (WGS) entry which is preliminary data.</text>
</comment>
<evidence type="ECO:0000256" key="3">
    <source>
        <dbReference type="ARBA" id="ARBA00022857"/>
    </source>
</evidence>
<dbReference type="GO" id="GO:0016491">
    <property type="term" value="F:oxidoreductase activity"/>
    <property type="evidence" value="ECO:0007669"/>
    <property type="project" value="UniProtKB-UniRule"/>
</dbReference>
<proteinExistence type="inferred from homology"/>
<keyword evidence="2 5" id="KW-0288">FMN</keyword>
<keyword evidence="5" id="KW-0520">NAD</keyword>
<keyword evidence="8" id="KW-1185">Reference proteome</keyword>
<dbReference type="PANTHER" id="PTHR43543:SF1">
    <property type="entry name" value="MALONIC SEMIALDEHYDE REDUCTASE RUTE-RELATED"/>
    <property type="match status" value="1"/>
</dbReference>
<organism evidence="7 8">
    <name type="scientific">Caulobacter radicis</name>
    <dbReference type="NCBI Taxonomy" id="2172650"/>
    <lineage>
        <taxon>Bacteria</taxon>
        <taxon>Pseudomonadati</taxon>
        <taxon>Pseudomonadota</taxon>
        <taxon>Alphaproteobacteria</taxon>
        <taxon>Caulobacterales</taxon>
        <taxon>Caulobacteraceae</taxon>
        <taxon>Caulobacter</taxon>
    </lineage>
</organism>
<keyword evidence="1 5" id="KW-0285">Flavoprotein</keyword>
<dbReference type="CDD" id="cd02148">
    <property type="entry name" value="RutE-like"/>
    <property type="match status" value="1"/>
</dbReference>
<dbReference type="AlphaFoldDB" id="A0A2T9J1I3"/>
<dbReference type="InterPro" id="IPR000415">
    <property type="entry name" value="Nitroreductase-like"/>
</dbReference>
<keyword evidence="3 5" id="KW-0521">NADP</keyword>
<comment type="cofactor">
    <cofactor evidence="5">
        <name>FMN</name>
        <dbReference type="ChEBI" id="CHEBI:58210"/>
    </cofactor>
</comment>
<evidence type="ECO:0000256" key="4">
    <source>
        <dbReference type="ARBA" id="ARBA00023002"/>
    </source>
</evidence>
<dbReference type="RefSeq" id="WP_116569386.1">
    <property type="nucleotide sequence ID" value="NZ_QDKP01000058.1"/>
</dbReference>
<dbReference type="PANTHER" id="PTHR43543">
    <property type="entry name" value="MALONIC SEMIALDEHYDE REDUCTASE RUTE-RELATED"/>
    <property type="match status" value="1"/>
</dbReference>
<dbReference type="SUPFAM" id="SSF55469">
    <property type="entry name" value="FMN-dependent nitroreductase-like"/>
    <property type="match status" value="1"/>
</dbReference>
<accession>A0A2T9J1I3</accession>
<keyword evidence="4 5" id="KW-0560">Oxidoreductase</keyword>
<evidence type="ECO:0000256" key="1">
    <source>
        <dbReference type="ARBA" id="ARBA00022630"/>
    </source>
</evidence>
<dbReference type="InterPro" id="IPR050461">
    <property type="entry name" value="Nitroreductase_HadB/RutE"/>
</dbReference>
<dbReference type="EMBL" id="QDKP01000058">
    <property type="protein sequence ID" value="PVM73933.1"/>
    <property type="molecule type" value="Genomic_DNA"/>
</dbReference>
<evidence type="ECO:0000313" key="8">
    <source>
        <dbReference type="Proteomes" id="UP000244913"/>
    </source>
</evidence>
<sequence length="195" mass="20799">MSKLDTAALAQLFTEARTRNGWKSDPVPEAVLRELYDLVKFGPTAANASPARFVFVTSPEAKEKLAALSSGSNAPKILAAPVTVIVGYDLDFPETLDKLFPHAPGAKTWFSDPVAKEWGALRNSSLQGGYFILAARALGLDVGPMSGFDNAGVDAAFFAGTNIKSNFIASIGYGSDEGLFPRNPRLDFEEAAQIL</sequence>
<protein>
    <recommendedName>
        <fullName evidence="5">Putative NADH dehydrogenase/NAD(P)H nitroreductase DDF65_20185</fullName>
        <ecNumber evidence="5">1.-.-.-</ecNumber>
    </recommendedName>
</protein>
<feature type="domain" description="Nitroreductase" evidence="6">
    <location>
        <begin position="23"/>
        <end position="157"/>
    </location>
</feature>
<evidence type="ECO:0000256" key="2">
    <source>
        <dbReference type="ARBA" id="ARBA00022643"/>
    </source>
</evidence>
<evidence type="ECO:0000256" key="5">
    <source>
        <dbReference type="HAMAP-Rule" id="MF_01204"/>
    </source>
</evidence>